<accession>A0A7L7LF93</accession>
<organism evidence="6 7">
    <name type="scientific">Adhaeribacter radiodurans</name>
    <dbReference type="NCBI Taxonomy" id="2745197"/>
    <lineage>
        <taxon>Bacteria</taxon>
        <taxon>Pseudomonadati</taxon>
        <taxon>Bacteroidota</taxon>
        <taxon>Cytophagia</taxon>
        <taxon>Cytophagales</taxon>
        <taxon>Hymenobacteraceae</taxon>
        <taxon>Adhaeribacter</taxon>
    </lineage>
</organism>
<evidence type="ECO:0000313" key="6">
    <source>
        <dbReference type="EMBL" id="QMU31518.1"/>
    </source>
</evidence>
<keyword evidence="1 6" id="KW-0489">Methyltransferase</keyword>
<dbReference type="InterPro" id="IPR036388">
    <property type="entry name" value="WH-like_DNA-bd_sf"/>
</dbReference>
<keyword evidence="3" id="KW-0949">S-adenosyl-L-methionine</keyword>
<dbReference type="GO" id="GO:0032259">
    <property type="term" value="P:methylation"/>
    <property type="evidence" value="ECO:0007669"/>
    <property type="project" value="UniProtKB-KW"/>
</dbReference>
<keyword evidence="7" id="KW-1185">Reference proteome</keyword>
<name>A0A7L7LF93_9BACT</name>
<dbReference type="AlphaFoldDB" id="A0A7L7LF93"/>
<dbReference type="InterPro" id="IPR029063">
    <property type="entry name" value="SAM-dependent_MTases_sf"/>
</dbReference>
<dbReference type="KEGG" id="add:HUW48_10700"/>
<dbReference type="Gene3D" id="3.40.50.150">
    <property type="entry name" value="Vaccinia Virus protein VP39"/>
    <property type="match status" value="1"/>
</dbReference>
<sequence>MLDLAPITRILRAKASSQLLVAATHYLPVFEELSQGALSIPELQERLHLKDRPALVLFPALCAMGLLEYDAAGKLSLTETGKYLTTANTTNLLGYVGLEKDDPGVIRMVEWLQNDGPVNTNQGFSYVKDEDAPSPMDEAETARFFTMALAGRAKFLSPLVADKITQQPGLLLDVAGGTGYYTYQWLRNNPTSRAIVFDRPEVLKIAAELFTEFCQDHPAEATSLQNRLTFMPGDMLTDELPVAYVLLAASLFHDWPVETCEKLAVKFAKALKPNGSLWVHDAFLNDTLDGPLAVTDYSAMLFLGTKGRCYSRKEYRSWFTKAGLVPTTDEIPTLLDYGLIAAIKPRE</sequence>
<dbReference type="Pfam" id="PF00891">
    <property type="entry name" value="Methyltransf_2"/>
    <property type="match status" value="1"/>
</dbReference>
<gene>
    <name evidence="6" type="ORF">HUW48_10700</name>
</gene>
<reference evidence="6 7" key="1">
    <citation type="submission" date="2020-08" db="EMBL/GenBank/DDBJ databases">
        <title>Adhaeribacter dokdonensis sp. nov., isolated from the rhizosphere of Elymus tsukushiensis, a plant native to the Dokdo Islands, Republic of Korea.</title>
        <authorList>
            <person name="Ghim S.Y."/>
        </authorList>
    </citation>
    <scope>NUCLEOTIDE SEQUENCE [LARGE SCALE GENOMIC DNA]</scope>
    <source>
        <strain evidence="6 7">KUDC8001</strain>
    </source>
</reference>
<dbReference type="PANTHER" id="PTHR43712">
    <property type="entry name" value="PUTATIVE (AFU_ORTHOLOGUE AFUA_4G14580)-RELATED"/>
    <property type="match status" value="1"/>
</dbReference>
<dbReference type="Proteomes" id="UP000514509">
    <property type="component" value="Chromosome"/>
</dbReference>
<dbReference type="CDD" id="cd02440">
    <property type="entry name" value="AdoMet_MTases"/>
    <property type="match status" value="1"/>
</dbReference>
<dbReference type="InterPro" id="IPR001077">
    <property type="entry name" value="COMT_C"/>
</dbReference>
<evidence type="ECO:0000256" key="3">
    <source>
        <dbReference type="ARBA" id="ARBA00022691"/>
    </source>
</evidence>
<dbReference type="PROSITE" id="PS51683">
    <property type="entry name" value="SAM_OMT_II"/>
    <property type="match status" value="1"/>
</dbReference>
<proteinExistence type="predicted"/>
<keyword evidence="2 6" id="KW-0808">Transferase</keyword>
<dbReference type="SUPFAM" id="SSF53335">
    <property type="entry name" value="S-adenosyl-L-methionine-dependent methyltransferases"/>
    <property type="match status" value="1"/>
</dbReference>
<dbReference type="GO" id="GO:0008171">
    <property type="term" value="F:O-methyltransferase activity"/>
    <property type="evidence" value="ECO:0007669"/>
    <property type="project" value="InterPro"/>
</dbReference>
<evidence type="ECO:0000313" key="7">
    <source>
        <dbReference type="Proteomes" id="UP000514509"/>
    </source>
</evidence>
<dbReference type="InterPro" id="IPR016461">
    <property type="entry name" value="COMT-like"/>
</dbReference>
<dbReference type="Gene3D" id="1.10.10.10">
    <property type="entry name" value="Winged helix-like DNA-binding domain superfamily/Winged helix DNA-binding domain"/>
    <property type="match status" value="1"/>
</dbReference>
<dbReference type="SUPFAM" id="SSF46785">
    <property type="entry name" value="Winged helix' DNA-binding domain"/>
    <property type="match status" value="1"/>
</dbReference>
<evidence type="ECO:0000256" key="2">
    <source>
        <dbReference type="ARBA" id="ARBA00022679"/>
    </source>
</evidence>
<evidence type="ECO:0000256" key="1">
    <source>
        <dbReference type="ARBA" id="ARBA00022603"/>
    </source>
</evidence>
<evidence type="ECO:0000259" key="5">
    <source>
        <dbReference type="Pfam" id="PF00891"/>
    </source>
</evidence>
<dbReference type="EMBL" id="CP055153">
    <property type="protein sequence ID" value="QMU31518.1"/>
    <property type="molecule type" value="Genomic_DNA"/>
</dbReference>
<dbReference type="PIRSF" id="PIRSF005739">
    <property type="entry name" value="O-mtase"/>
    <property type="match status" value="1"/>
</dbReference>
<dbReference type="InterPro" id="IPR036390">
    <property type="entry name" value="WH_DNA-bd_sf"/>
</dbReference>
<feature type="active site" description="Proton acceptor" evidence="4">
    <location>
        <position position="253"/>
    </location>
</feature>
<protein>
    <submittedName>
        <fullName evidence="6">Methyltransferase</fullName>
    </submittedName>
</protein>
<feature type="domain" description="O-methyltransferase C-terminal" evidence="5">
    <location>
        <begin position="169"/>
        <end position="323"/>
    </location>
</feature>
<evidence type="ECO:0000256" key="4">
    <source>
        <dbReference type="PIRSR" id="PIRSR005739-1"/>
    </source>
</evidence>
<dbReference type="PANTHER" id="PTHR43712:SF2">
    <property type="entry name" value="O-METHYLTRANSFERASE CICE"/>
    <property type="match status" value="1"/>
</dbReference>